<keyword evidence="6" id="KW-0175">Coiled coil</keyword>
<dbReference type="OrthoDB" id="2020995at2759"/>
<accession>A0A6P5WNT7</accession>
<dbReference type="GO" id="GO:0003700">
    <property type="term" value="F:DNA-binding transcription factor activity"/>
    <property type="evidence" value="ECO:0007669"/>
    <property type="project" value="InterPro"/>
</dbReference>
<feature type="compositionally biased region" description="Basic and acidic residues" evidence="7">
    <location>
        <begin position="277"/>
        <end position="304"/>
    </location>
</feature>
<dbReference type="FunFam" id="2.20.25.80:FF:000002">
    <property type="entry name" value="probable WRKY transcription factor 31"/>
    <property type="match status" value="1"/>
</dbReference>
<dbReference type="PANTHER" id="PTHR31429:SF81">
    <property type="entry name" value="TRANSCRIPTION FACTOR WRKY FAMILY-RELATED"/>
    <property type="match status" value="1"/>
</dbReference>
<dbReference type="InterPro" id="IPR036576">
    <property type="entry name" value="WRKY_dom_sf"/>
</dbReference>
<feature type="region of interest" description="Disordered" evidence="7">
    <location>
        <begin position="234"/>
        <end position="307"/>
    </location>
</feature>
<evidence type="ECO:0000256" key="6">
    <source>
        <dbReference type="SAM" id="Coils"/>
    </source>
</evidence>
<keyword evidence="3" id="KW-0238">DNA-binding</keyword>
<dbReference type="SUPFAM" id="SSF118290">
    <property type="entry name" value="WRKY DNA-binding domain"/>
    <property type="match status" value="1"/>
</dbReference>
<dbReference type="Gene3D" id="2.20.25.80">
    <property type="entry name" value="WRKY domain"/>
    <property type="match status" value="1"/>
</dbReference>
<dbReference type="RefSeq" id="XP_022717669.1">
    <property type="nucleotide sequence ID" value="XM_022861934.1"/>
</dbReference>
<dbReference type="GO" id="GO:0043565">
    <property type="term" value="F:sequence-specific DNA binding"/>
    <property type="evidence" value="ECO:0007669"/>
    <property type="project" value="InterPro"/>
</dbReference>
<dbReference type="GO" id="GO:0005634">
    <property type="term" value="C:nucleus"/>
    <property type="evidence" value="ECO:0007669"/>
    <property type="project" value="UniProtKB-SubCell"/>
</dbReference>
<evidence type="ECO:0000256" key="4">
    <source>
        <dbReference type="ARBA" id="ARBA00023163"/>
    </source>
</evidence>
<dbReference type="Pfam" id="PF03106">
    <property type="entry name" value="WRKY"/>
    <property type="match status" value="1"/>
</dbReference>
<dbReference type="SMART" id="SM00774">
    <property type="entry name" value="WRKY"/>
    <property type="match status" value="1"/>
</dbReference>
<keyword evidence="5" id="KW-0539">Nucleus</keyword>
<gene>
    <name evidence="10" type="primary">LOC111276124</name>
</gene>
<organism evidence="9 10">
    <name type="scientific">Durio zibethinus</name>
    <name type="common">Durian</name>
    <dbReference type="NCBI Taxonomy" id="66656"/>
    <lineage>
        <taxon>Eukaryota</taxon>
        <taxon>Viridiplantae</taxon>
        <taxon>Streptophyta</taxon>
        <taxon>Embryophyta</taxon>
        <taxon>Tracheophyta</taxon>
        <taxon>Spermatophyta</taxon>
        <taxon>Magnoliopsida</taxon>
        <taxon>eudicotyledons</taxon>
        <taxon>Gunneridae</taxon>
        <taxon>Pentapetalae</taxon>
        <taxon>rosids</taxon>
        <taxon>malvids</taxon>
        <taxon>Malvales</taxon>
        <taxon>Malvaceae</taxon>
        <taxon>Helicteroideae</taxon>
        <taxon>Durio</taxon>
    </lineage>
</organism>
<evidence type="ECO:0000256" key="3">
    <source>
        <dbReference type="ARBA" id="ARBA00023125"/>
    </source>
</evidence>
<keyword evidence="2" id="KW-0805">Transcription regulation</keyword>
<evidence type="ECO:0000256" key="2">
    <source>
        <dbReference type="ARBA" id="ARBA00023015"/>
    </source>
</evidence>
<keyword evidence="4" id="KW-0804">Transcription</keyword>
<dbReference type="PROSITE" id="PS50811">
    <property type="entry name" value="WRKY"/>
    <property type="match status" value="1"/>
</dbReference>
<dbReference type="InterPro" id="IPR044810">
    <property type="entry name" value="WRKY_plant"/>
</dbReference>
<evidence type="ECO:0000313" key="10">
    <source>
        <dbReference type="RefSeq" id="XP_022717669.1"/>
    </source>
</evidence>
<keyword evidence="9" id="KW-1185">Reference proteome</keyword>
<sequence>MDKGGARLSFDTADATATTAFLHPKQSLFGIDPFRKSCKPFAWKQVFMDPVDNQHVSLVQSSSSSSDGKRVVNEMDFFANNRSSTTQVKADDDHVKMESEHHGLVQENNEPEADINTGLNLLTTNTASEKSVRDHRIITSQNQKEKQRANQLEDVRAELERINEENQRLRVTLNQMNSNYYALQMHLGSLMQRQRNLRSAEGSEANTEMNSAIEEKRHGVAIVARQFMDLGQAAKAEKDELSESSSEGRFQELSGPPGNSIIESMERRQKNSGKNEIIPRDIPSRKDLMDPGRNQREDTPEGRSHQGWLSHKVAKFNTSRDVEKAQETTAMIRKARVSVRARSEASMISDGCQWRKYGQKMAKGNPCPRAYYRCTMATGCSVRKQVQRCADDRTILVTTYEGNHNHPLPPAAMAMASTTSAAASMLLSGSMPSADGIMNSNILPKGMLPCSPNLITLSASAPFPSVTLDLTYSGPNHRPLNQIHPPPPNWSHNISSLPHLLGHPIYNQPKVLGTLFTSQGTEHPHLAQNQMQPHSMADSAATAAAITDPNFTAALVAAITSIIGNSQRDISGNNNNSTSSRNNGDNNNT</sequence>
<evidence type="ECO:0000256" key="5">
    <source>
        <dbReference type="ARBA" id="ARBA00023242"/>
    </source>
</evidence>
<feature type="coiled-coil region" evidence="6">
    <location>
        <begin position="142"/>
        <end position="179"/>
    </location>
</feature>
<feature type="compositionally biased region" description="Low complexity" evidence="7">
    <location>
        <begin position="571"/>
        <end position="589"/>
    </location>
</feature>
<dbReference type="GeneID" id="111276124"/>
<dbReference type="Proteomes" id="UP000515121">
    <property type="component" value="Unplaced"/>
</dbReference>
<dbReference type="KEGG" id="dzi:111276124"/>
<evidence type="ECO:0000256" key="1">
    <source>
        <dbReference type="ARBA" id="ARBA00004123"/>
    </source>
</evidence>
<evidence type="ECO:0000256" key="7">
    <source>
        <dbReference type="SAM" id="MobiDB-lite"/>
    </source>
</evidence>
<dbReference type="InterPro" id="IPR003657">
    <property type="entry name" value="WRKY_dom"/>
</dbReference>
<evidence type="ECO:0000313" key="9">
    <source>
        <dbReference type="Proteomes" id="UP000515121"/>
    </source>
</evidence>
<dbReference type="PANTHER" id="PTHR31429">
    <property type="entry name" value="WRKY TRANSCRIPTION FACTOR 36-RELATED"/>
    <property type="match status" value="1"/>
</dbReference>
<feature type="domain" description="WRKY" evidence="8">
    <location>
        <begin position="343"/>
        <end position="409"/>
    </location>
</feature>
<dbReference type="AlphaFoldDB" id="A0A6P5WNT7"/>
<reference evidence="10" key="1">
    <citation type="submission" date="2025-08" db="UniProtKB">
        <authorList>
            <consortium name="RefSeq"/>
        </authorList>
    </citation>
    <scope>IDENTIFICATION</scope>
    <source>
        <tissue evidence="10">Fruit stalk</tissue>
    </source>
</reference>
<protein>
    <submittedName>
        <fullName evidence="10">WRKY transcription factor 42-like</fullName>
    </submittedName>
</protein>
<feature type="region of interest" description="Disordered" evidence="7">
    <location>
        <begin position="566"/>
        <end position="589"/>
    </location>
</feature>
<comment type="subcellular location">
    <subcellularLocation>
        <location evidence="1">Nucleus</location>
    </subcellularLocation>
</comment>
<proteinExistence type="predicted"/>
<evidence type="ECO:0000259" key="8">
    <source>
        <dbReference type="PROSITE" id="PS50811"/>
    </source>
</evidence>
<name>A0A6P5WNT7_DURZI</name>